<accession>A0A9X3WX73</accession>
<dbReference type="EMBL" id="JAMQKB010000023">
    <property type="protein sequence ID" value="MDC3425866.1"/>
    <property type="molecule type" value="Genomic_DNA"/>
</dbReference>
<evidence type="ECO:0000313" key="3">
    <source>
        <dbReference type="Proteomes" id="UP001145050"/>
    </source>
</evidence>
<comment type="caution">
    <text evidence="2">The sequence shown here is derived from an EMBL/GenBank/DDBJ whole genome shotgun (WGS) entry which is preliminary data.</text>
</comment>
<dbReference type="RefSeq" id="WP_272437685.1">
    <property type="nucleotide sequence ID" value="NZ_JAMQKB010000023.1"/>
</dbReference>
<reference evidence="2" key="1">
    <citation type="submission" date="2022-06" db="EMBL/GenBank/DDBJ databases">
        <title>Aquibacillus sp. a new bacterium isolated from soil saline samples.</title>
        <authorList>
            <person name="Galisteo C."/>
            <person name="De La Haba R."/>
            <person name="Sanchez-Porro C."/>
            <person name="Ventosa A."/>
        </authorList>
    </citation>
    <scope>NUCLEOTIDE SEQUENCE</scope>
    <source>
        <strain evidence="2">3ASR75-11</strain>
    </source>
</reference>
<name>A0A9X3WX73_9BACI</name>
<evidence type="ECO:0000256" key="1">
    <source>
        <dbReference type="SAM" id="MobiDB-lite"/>
    </source>
</evidence>
<evidence type="ECO:0000313" key="2">
    <source>
        <dbReference type="EMBL" id="MDC3425866.1"/>
    </source>
</evidence>
<organism evidence="2 3">
    <name type="scientific">Terrihalobacillus insolitus</name>
    <dbReference type="NCBI Taxonomy" id="2950438"/>
    <lineage>
        <taxon>Bacteria</taxon>
        <taxon>Bacillati</taxon>
        <taxon>Bacillota</taxon>
        <taxon>Bacilli</taxon>
        <taxon>Bacillales</taxon>
        <taxon>Bacillaceae</taxon>
        <taxon>Terrihalobacillus</taxon>
    </lineage>
</organism>
<sequence>MKGILDRIEDGEKAVILIEEWNKEVIIPKEQLPCGSQLHSWFDLEMKEDHIISITLNQQTTEREQRKTNRLRNKIKSKKQLGSKYKRN</sequence>
<dbReference type="AlphaFoldDB" id="A0A9X3WX73"/>
<dbReference type="Proteomes" id="UP001145050">
    <property type="component" value="Unassembled WGS sequence"/>
</dbReference>
<proteinExistence type="predicted"/>
<dbReference type="Pfam" id="PF11213">
    <property type="entry name" value="DUF3006"/>
    <property type="match status" value="1"/>
</dbReference>
<dbReference type="InterPro" id="IPR021377">
    <property type="entry name" value="DUF3006"/>
</dbReference>
<feature type="compositionally biased region" description="Basic residues" evidence="1">
    <location>
        <begin position="68"/>
        <end position="88"/>
    </location>
</feature>
<feature type="region of interest" description="Disordered" evidence="1">
    <location>
        <begin position="58"/>
        <end position="88"/>
    </location>
</feature>
<protein>
    <submittedName>
        <fullName evidence="2">DUF3006 domain-containing protein</fullName>
    </submittedName>
</protein>
<keyword evidence="3" id="KW-1185">Reference proteome</keyword>
<gene>
    <name evidence="2" type="ORF">NC797_15260</name>
</gene>